<comment type="similarity">
    <text evidence="3 15">Belongs to the succinate dehydrogenase/fumarate reductase iron-sulfur protein family.</text>
</comment>
<evidence type="ECO:0000256" key="11">
    <source>
        <dbReference type="ARBA" id="ARBA00023004"/>
    </source>
</evidence>
<dbReference type="GO" id="GO:0051539">
    <property type="term" value="F:4 iron, 4 sulfur cluster binding"/>
    <property type="evidence" value="ECO:0007669"/>
    <property type="project" value="UniProtKB-KW"/>
</dbReference>
<dbReference type="UniPathway" id="UPA00223">
    <property type="reaction ID" value="UER01006"/>
</dbReference>
<dbReference type="GO" id="GO:0051538">
    <property type="term" value="F:3 iron, 4 sulfur cluster binding"/>
    <property type="evidence" value="ECO:0007669"/>
    <property type="project" value="UniProtKB-KW"/>
</dbReference>
<evidence type="ECO:0000256" key="13">
    <source>
        <dbReference type="ARBA" id="ARBA00023291"/>
    </source>
</evidence>
<evidence type="ECO:0000256" key="12">
    <source>
        <dbReference type="ARBA" id="ARBA00023014"/>
    </source>
</evidence>
<evidence type="ECO:0000256" key="10">
    <source>
        <dbReference type="ARBA" id="ARBA00023002"/>
    </source>
</evidence>
<protein>
    <recommendedName>
        <fullName evidence="15">Succinate dehydrogenase [ubiquinone] iron-sulfur subunit, mitochondrial</fullName>
        <ecNumber evidence="15">1.3.5.1</ecNumber>
    </recommendedName>
</protein>
<dbReference type="Pfam" id="PF13085">
    <property type="entry name" value="Fer2_3"/>
    <property type="match status" value="1"/>
</dbReference>
<dbReference type="InterPro" id="IPR009051">
    <property type="entry name" value="Helical_ferredxn"/>
</dbReference>
<keyword evidence="15" id="KW-0496">Mitochondrion</keyword>
<evidence type="ECO:0000259" key="16">
    <source>
        <dbReference type="PROSITE" id="PS51085"/>
    </source>
</evidence>
<dbReference type="SUPFAM" id="SSF54292">
    <property type="entry name" value="2Fe-2S ferredoxin-like"/>
    <property type="match status" value="1"/>
</dbReference>
<dbReference type="GO" id="GO:0022904">
    <property type="term" value="P:respiratory electron transport chain"/>
    <property type="evidence" value="ECO:0007669"/>
    <property type="project" value="TreeGrafter"/>
</dbReference>
<dbReference type="InterPro" id="IPR004489">
    <property type="entry name" value="Succ_DH/fum_Rdtase_Fe-S"/>
</dbReference>
<evidence type="ECO:0000256" key="5">
    <source>
        <dbReference type="ARBA" id="ARBA00022485"/>
    </source>
</evidence>
<dbReference type="SUPFAM" id="SSF46548">
    <property type="entry name" value="alpha-helical ferredoxin"/>
    <property type="match status" value="1"/>
</dbReference>
<evidence type="ECO:0000256" key="1">
    <source>
        <dbReference type="ARBA" id="ARBA00004443"/>
    </source>
</evidence>
<comment type="catalytic activity">
    <reaction evidence="14">
        <text>a quinone + succinate = fumarate + a quinol</text>
        <dbReference type="Rhea" id="RHEA:40523"/>
        <dbReference type="ChEBI" id="CHEBI:24646"/>
        <dbReference type="ChEBI" id="CHEBI:29806"/>
        <dbReference type="ChEBI" id="CHEBI:30031"/>
        <dbReference type="ChEBI" id="CHEBI:132124"/>
        <dbReference type="EC" id="1.3.5.1"/>
    </reaction>
</comment>
<dbReference type="GeneID" id="39750257"/>
<dbReference type="InterPro" id="IPR036010">
    <property type="entry name" value="2Fe-2S_ferredoxin-like_sf"/>
</dbReference>
<feature type="domain" description="4Fe-4S ferredoxin-type" evidence="17">
    <location>
        <begin position="229"/>
        <end position="259"/>
    </location>
</feature>
<comment type="cofactor">
    <cofactor evidence="15">
        <name>[2Fe-2S] cluster</name>
        <dbReference type="ChEBI" id="CHEBI:190135"/>
    </cofactor>
    <text evidence="15">Binds 1 [2Fe-2S] cluster.</text>
</comment>
<dbReference type="OrthoDB" id="1696654at2759"/>
<dbReference type="GO" id="GO:0005743">
    <property type="term" value="C:mitochondrial inner membrane"/>
    <property type="evidence" value="ECO:0007669"/>
    <property type="project" value="UniProtKB-SubCell"/>
</dbReference>
<dbReference type="GO" id="GO:0009055">
    <property type="term" value="F:electron transfer activity"/>
    <property type="evidence" value="ECO:0007669"/>
    <property type="project" value="InterPro"/>
</dbReference>
<dbReference type="PROSITE" id="PS51085">
    <property type="entry name" value="2FE2S_FER_2"/>
    <property type="match status" value="1"/>
</dbReference>
<keyword evidence="8 15" id="KW-0479">Metal-binding</keyword>
<dbReference type="RefSeq" id="XP_028546101.1">
    <property type="nucleotide sequence ID" value="XM_028690300.1"/>
</dbReference>
<keyword evidence="4" id="KW-0813">Transport</keyword>
<evidence type="ECO:0000313" key="19">
    <source>
        <dbReference type="Proteomes" id="UP000195521"/>
    </source>
</evidence>
<dbReference type="InterPro" id="IPR025192">
    <property type="entry name" value="Succ_DH/fum_Rdtase_N"/>
</dbReference>
<keyword evidence="19" id="KW-1185">Reference proteome</keyword>
<evidence type="ECO:0000256" key="2">
    <source>
        <dbReference type="ARBA" id="ARBA00004788"/>
    </source>
</evidence>
<keyword evidence="12 15" id="KW-0411">Iron-sulfur</keyword>
<dbReference type="FunFam" id="1.10.1060.10:FF:000001">
    <property type="entry name" value="Succinate dehydrogenase iron-sulfur subunit SdhB"/>
    <property type="match status" value="1"/>
</dbReference>
<dbReference type="PANTHER" id="PTHR11921:SF29">
    <property type="entry name" value="SUCCINATE DEHYDROGENASE [UBIQUINONE] IRON-SULFUR SUBUNIT, MITOCHONDRIAL"/>
    <property type="match status" value="1"/>
</dbReference>
<comment type="cofactor">
    <cofactor evidence="15">
        <name>[3Fe-4S] cluster</name>
        <dbReference type="ChEBI" id="CHEBI:21137"/>
    </cofactor>
    <text evidence="15">Binds 1 [3Fe-4S] cluster.</text>
</comment>
<evidence type="ECO:0000256" key="6">
    <source>
        <dbReference type="ARBA" id="ARBA00022532"/>
    </source>
</evidence>
<dbReference type="InterPro" id="IPR012675">
    <property type="entry name" value="Beta-grasp_dom_sf"/>
</dbReference>
<dbReference type="NCBIfam" id="TIGR00384">
    <property type="entry name" value="dhsB"/>
    <property type="match status" value="1"/>
</dbReference>
<name>A0A1Y1JRQ5_PLAGO</name>
<comment type="function">
    <text evidence="15">Iron-sulfur protein (IP) subunit of succinate dehydrogenase (SDH) that is involved in complex II of the mitochondrial electron transport chain and is responsible for transferring electrons from succinate to ubiquinone (coenzyme Q).</text>
</comment>
<evidence type="ECO:0000259" key="17">
    <source>
        <dbReference type="PROSITE" id="PS51379"/>
    </source>
</evidence>
<keyword evidence="9" id="KW-0249">Electron transport</keyword>
<keyword evidence="11 15" id="KW-0408">Iron</keyword>
<dbReference type="InterPro" id="IPR006058">
    <property type="entry name" value="2Fe2S_fd_BS"/>
</dbReference>
<dbReference type="GO" id="GO:0008177">
    <property type="term" value="F:succinate dehydrogenase (quinone) activity"/>
    <property type="evidence" value="ECO:0007669"/>
    <property type="project" value="UniProtKB-EC"/>
</dbReference>
<dbReference type="Pfam" id="PF13534">
    <property type="entry name" value="Fer4_17"/>
    <property type="match status" value="1"/>
</dbReference>
<keyword evidence="13 15" id="KW-0003">3Fe-4S</keyword>
<evidence type="ECO:0000256" key="7">
    <source>
        <dbReference type="ARBA" id="ARBA00022714"/>
    </source>
</evidence>
<dbReference type="CDD" id="cd00207">
    <property type="entry name" value="fer2"/>
    <property type="match status" value="1"/>
</dbReference>
<evidence type="ECO:0000313" key="18">
    <source>
        <dbReference type="EMBL" id="GAW83512.1"/>
    </source>
</evidence>
<evidence type="ECO:0000256" key="4">
    <source>
        <dbReference type="ARBA" id="ARBA00022448"/>
    </source>
</evidence>
<dbReference type="GO" id="GO:0006099">
    <property type="term" value="P:tricarboxylic acid cycle"/>
    <property type="evidence" value="ECO:0007669"/>
    <property type="project" value="UniProtKB-UniPathway"/>
</dbReference>
<comment type="pathway">
    <text evidence="2 15">Carbohydrate metabolism; tricarboxylic acid cycle; fumarate from succinate (eukaryal route): step 1/1.</text>
</comment>
<keyword evidence="7 15" id="KW-0001">2Fe-2S</keyword>
<dbReference type="PANTHER" id="PTHR11921">
    <property type="entry name" value="SUCCINATE DEHYDROGENASE IRON-SULFUR PROTEIN"/>
    <property type="match status" value="1"/>
</dbReference>
<dbReference type="InterPro" id="IPR017896">
    <property type="entry name" value="4Fe4S_Fe-S-bd"/>
</dbReference>
<dbReference type="GO" id="GO:0046872">
    <property type="term" value="F:metal ion binding"/>
    <property type="evidence" value="ECO:0007669"/>
    <property type="project" value="UniProtKB-KW"/>
</dbReference>
<comment type="cofactor">
    <cofactor evidence="15">
        <name>[4Fe-4S] cluster</name>
        <dbReference type="ChEBI" id="CHEBI:49883"/>
    </cofactor>
    <text evidence="15">Binds 1 [4Fe-4S] cluster.</text>
</comment>
<dbReference type="AlphaFoldDB" id="A0A1Y1JRQ5"/>
<evidence type="ECO:0000256" key="8">
    <source>
        <dbReference type="ARBA" id="ARBA00022723"/>
    </source>
</evidence>
<evidence type="ECO:0000256" key="9">
    <source>
        <dbReference type="ARBA" id="ARBA00022982"/>
    </source>
</evidence>
<keyword evidence="6" id="KW-0816">Tricarboxylic acid cycle</keyword>
<dbReference type="NCBIfam" id="NF004616">
    <property type="entry name" value="PRK05950.1"/>
    <property type="match status" value="1"/>
</dbReference>
<dbReference type="PROSITE" id="PS00197">
    <property type="entry name" value="2FE2S_FER_1"/>
    <property type="match status" value="1"/>
</dbReference>
<dbReference type="GO" id="GO:0051537">
    <property type="term" value="F:2 iron, 2 sulfur cluster binding"/>
    <property type="evidence" value="ECO:0007669"/>
    <property type="project" value="UniProtKB-KW"/>
</dbReference>
<keyword evidence="5 15" id="KW-0004">4Fe-4S</keyword>
<feature type="domain" description="2Fe-2S ferredoxin-type" evidence="16">
    <location>
        <begin position="94"/>
        <end position="183"/>
    </location>
</feature>
<dbReference type="EC" id="1.3.5.1" evidence="15"/>
<sequence length="347" mass="40333">MTSVTHVVGIANTIRMPRATGAWRTARNLGTVGKMFPKRSFIHYNNRSWKFSNKRLFSLTAENPDTLQETGKNNAFVKNNPEYTGKNVQENELKKFSIFRYNPQNNKRPKMETFEVDIDTCGPMVLDVLIKIKDEIDSTLSFRRSCREGICGSCAMNINGKNGLACLTEVNKDKKEITEIHPLPNLYIIKDLVPDLTNFYNQYKSIDPWLKRKTKKEKGQKEFHQSIEDRKKIDGLYECIMCASCSTSCPSYWWNPEYYLGPATLMQAYRWIVDSRDEYTKERLMEINDTMKLYRCHGIMNCTVCCPKGLDPAKAIRNMKELVQENFSKENIKSHSNYVKEKMEKTK</sequence>
<dbReference type="Gene3D" id="1.10.1060.10">
    <property type="entry name" value="Alpha-helical ferredoxin"/>
    <property type="match status" value="1"/>
</dbReference>
<evidence type="ECO:0000256" key="15">
    <source>
        <dbReference type="RuleBase" id="RU361237"/>
    </source>
</evidence>
<dbReference type="InterPro" id="IPR001041">
    <property type="entry name" value="2Fe-2S_ferredoxin-type"/>
</dbReference>
<dbReference type="Gene3D" id="3.10.20.30">
    <property type="match status" value="1"/>
</dbReference>
<proteinExistence type="inferred from homology"/>
<comment type="caution">
    <text evidence="18">The sequence shown here is derived from an EMBL/GenBank/DDBJ whole genome shotgun (WGS) entry which is preliminary data.</text>
</comment>
<dbReference type="OMA" id="DGQYFGP"/>
<gene>
    <name evidence="18" type="ORF">PGO_143090</name>
</gene>
<evidence type="ECO:0000256" key="3">
    <source>
        <dbReference type="ARBA" id="ARBA00009433"/>
    </source>
</evidence>
<dbReference type="InterPro" id="IPR017900">
    <property type="entry name" value="4Fe4S_Fe_S_CS"/>
</dbReference>
<dbReference type="PROSITE" id="PS51379">
    <property type="entry name" value="4FE4S_FER_2"/>
    <property type="match status" value="1"/>
</dbReference>
<dbReference type="Proteomes" id="UP000195521">
    <property type="component" value="Unassembled WGS sequence"/>
</dbReference>
<dbReference type="InterPro" id="IPR050573">
    <property type="entry name" value="SDH/FRD_Iron-Sulfur"/>
</dbReference>
<dbReference type="EMBL" id="BDQF01000015">
    <property type="protein sequence ID" value="GAW83512.1"/>
    <property type="molecule type" value="Genomic_DNA"/>
</dbReference>
<keyword evidence="15" id="KW-0999">Mitochondrion inner membrane</keyword>
<organism evidence="18 19">
    <name type="scientific">Plasmodium gonderi</name>
    <dbReference type="NCBI Taxonomy" id="77519"/>
    <lineage>
        <taxon>Eukaryota</taxon>
        <taxon>Sar</taxon>
        <taxon>Alveolata</taxon>
        <taxon>Apicomplexa</taxon>
        <taxon>Aconoidasida</taxon>
        <taxon>Haemosporida</taxon>
        <taxon>Plasmodiidae</taxon>
        <taxon>Plasmodium</taxon>
        <taxon>Plasmodium (Plasmodium)</taxon>
    </lineage>
</organism>
<evidence type="ECO:0000256" key="14">
    <source>
        <dbReference type="ARBA" id="ARBA00049220"/>
    </source>
</evidence>
<keyword evidence="10" id="KW-0560">Oxidoreductase</keyword>
<dbReference type="PROSITE" id="PS00198">
    <property type="entry name" value="4FE4S_FER_1"/>
    <property type="match status" value="1"/>
</dbReference>
<keyword evidence="15" id="KW-0472">Membrane</keyword>
<reference evidence="19" key="1">
    <citation type="submission" date="2017-04" db="EMBL/GenBank/DDBJ databases">
        <title>Plasmodium gonderi genome.</title>
        <authorList>
            <person name="Arisue N."/>
            <person name="Honma H."/>
            <person name="Kawai S."/>
            <person name="Tougan T."/>
            <person name="Tanabe K."/>
            <person name="Horii T."/>
        </authorList>
    </citation>
    <scope>NUCLEOTIDE SEQUENCE [LARGE SCALE GENOMIC DNA]</scope>
    <source>
        <strain evidence="19">ATCC 30045</strain>
    </source>
</reference>
<comment type="subcellular location">
    <subcellularLocation>
        <location evidence="1 15">Mitochondrion inner membrane</location>
        <topology evidence="1 15">Peripheral membrane protein</topology>
        <orientation evidence="1 15">Matrix side</orientation>
    </subcellularLocation>
</comment>
<accession>A0A1Y1JRQ5</accession>
<dbReference type="FunFam" id="3.10.20.30:FF:000007">
    <property type="entry name" value="Succinate dehydrogenase [ubiquinone] iron-sulfur subunit, mitochondrial"/>
    <property type="match status" value="1"/>
</dbReference>